<reference evidence="6" key="1">
    <citation type="journal article" date="2014" name="Int. J. Syst. Evol. Microbiol.">
        <title>Complete genome sequence of Corynebacterium casei LMG S-19264T (=DSM 44701T), isolated from a smear-ripened cheese.</title>
        <authorList>
            <consortium name="US DOE Joint Genome Institute (JGI-PGF)"/>
            <person name="Walter F."/>
            <person name="Albersmeier A."/>
            <person name="Kalinowski J."/>
            <person name="Ruckert C."/>
        </authorList>
    </citation>
    <scope>NUCLEOTIDE SEQUENCE</scope>
    <source>
        <strain evidence="6">VKM B-2789</strain>
    </source>
</reference>
<name>A0A9W6JVU6_9HYPH</name>
<dbReference type="SUPFAM" id="SSF51182">
    <property type="entry name" value="RmlC-like cupins"/>
    <property type="match status" value="1"/>
</dbReference>
<feature type="binding site" evidence="2">
    <location>
        <position position="309"/>
    </location>
    <ligand>
        <name>Mn(2+)</name>
        <dbReference type="ChEBI" id="CHEBI:29035"/>
        <label>2</label>
    </ligand>
</feature>
<dbReference type="CDD" id="cd20304">
    <property type="entry name" value="cupin_OxDC_N"/>
    <property type="match status" value="1"/>
</dbReference>
<dbReference type="InterPro" id="IPR006045">
    <property type="entry name" value="Cupin_1"/>
</dbReference>
<organism evidence="6 7">
    <name type="scientific">Ancylobacter defluvii</name>
    <dbReference type="NCBI Taxonomy" id="1282440"/>
    <lineage>
        <taxon>Bacteria</taxon>
        <taxon>Pseudomonadati</taxon>
        <taxon>Pseudomonadota</taxon>
        <taxon>Alphaproteobacteria</taxon>
        <taxon>Hyphomicrobiales</taxon>
        <taxon>Xanthobacteraceae</taxon>
        <taxon>Ancylobacter</taxon>
    </lineage>
</organism>
<evidence type="ECO:0000259" key="5">
    <source>
        <dbReference type="SMART" id="SM00835"/>
    </source>
</evidence>
<feature type="signal peptide" evidence="4">
    <location>
        <begin position="1"/>
        <end position="27"/>
    </location>
</feature>
<dbReference type="InterPro" id="IPR014710">
    <property type="entry name" value="RmlC-like_jellyroll"/>
</dbReference>
<keyword evidence="4" id="KW-0732">Signal</keyword>
<feature type="binding site" evidence="2">
    <location>
        <position position="128"/>
    </location>
    <ligand>
        <name>Mn(2+)</name>
        <dbReference type="ChEBI" id="CHEBI:29035"/>
        <label>1</label>
    </ligand>
</feature>
<feature type="binding site" evidence="2">
    <location>
        <position position="353"/>
    </location>
    <ligand>
        <name>Mn(2+)</name>
        <dbReference type="ChEBI" id="CHEBI:29035"/>
        <label>2</label>
    </ligand>
</feature>
<evidence type="ECO:0000256" key="3">
    <source>
        <dbReference type="SAM" id="MobiDB-lite"/>
    </source>
</evidence>
<dbReference type="Gene3D" id="2.60.120.10">
    <property type="entry name" value="Jelly Rolls"/>
    <property type="match status" value="2"/>
</dbReference>
<feature type="binding site" evidence="2">
    <location>
        <position position="171"/>
    </location>
    <ligand>
        <name>Mn(2+)</name>
        <dbReference type="ChEBI" id="CHEBI:29035"/>
        <label>1</label>
    </ligand>
</feature>
<evidence type="ECO:0000313" key="6">
    <source>
        <dbReference type="EMBL" id="GLK84840.1"/>
    </source>
</evidence>
<feature type="binding site" evidence="2">
    <location>
        <position position="126"/>
    </location>
    <ligand>
        <name>Mn(2+)</name>
        <dbReference type="ChEBI" id="CHEBI:29035"/>
        <label>1</label>
    </ligand>
</feature>
<feature type="region of interest" description="Disordered" evidence="3">
    <location>
        <begin position="28"/>
        <end position="73"/>
    </location>
</feature>
<feature type="binding site" evidence="2">
    <location>
        <position position="314"/>
    </location>
    <ligand>
        <name>Mn(2+)</name>
        <dbReference type="ChEBI" id="CHEBI:29035"/>
        <label>2</label>
    </ligand>
</feature>
<dbReference type="Proteomes" id="UP001143330">
    <property type="component" value="Unassembled WGS sequence"/>
</dbReference>
<feature type="domain" description="Cupin type-1" evidence="5">
    <location>
        <begin position="261"/>
        <end position="403"/>
    </location>
</feature>
<dbReference type="InterPro" id="IPR051610">
    <property type="entry name" value="GPI/OXD"/>
</dbReference>
<dbReference type="SMART" id="SM00835">
    <property type="entry name" value="Cupin_1"/>
    <property type="match status" value="2"/>
</dbReference>
<dbReference type="InterPro" id="IPR006311">
    <property type="entry name" value="TAT_signal"/>
</dbReference>
<dbReference type="RefSeq" id="WP_213364696.1">
    <property type="nucleotide sequence ID" value="NZ_BSFM01000014.1"/>
</dbReference>
<dbReference type="PANTHER" id="PTHR35848:SF9">
    <property type="entry name" value="SLL1358 PROTEIN"/>
    <property type="match status" value="1"/>
</dbReference>
<dbReference type="GO" id="GO:0046872">
    <property type="term" value="F:metal ion binding"/>
    <property type="evidence" value="ECO:0007669"/>
    <property type="project" value="UniProtKB-KW"/>
</dbReference>
<dbReference type="Pfam" id="PF00190">
    <property type="entry name" value="Cupin_1"/>
    <property type="match status" value="2"/>
</dbReference>
<dbReference type="EMBL" id="BSFM01000014">
    <property type="protein sequence ID" value="GLK84840.1"/>
    <property type="molecule type" value="Genomic_DNA"/>
</dbReference>
<protein>
    <submittedName>
        <fullName evidence="6">Oxalate decarboxylase</fullName>
    </submittedName>
</protein>
<dbReference type="PANTHER" id="PTHR35848">
    <property type="entry name" value="OXALATE-BINDING PROTEIN"/>
    <property type="match status" value="1"/>
</dbReference>
<proteinExistence type="predicted"/>
<sequence length="415" mass="44716">MENLSRRSLLAAGAVGGAALAAGTAHAASFGNPDQPPQGAINSTPGALSNPGPRNPALEEQLPSFQNQPPTDVGNMPMMWSSFNIMPKRIQGGGWARQATATEFPAAKEVSGVNMRLGPGGIREMHWHLAGEWALMTNGLCRITVLDPEGRAYVRDVGVGDIWFFPAGYPHSLQGLGPDGCEFVIVFDDAYQSEYNTLLLTDWFIHTPPKVLGQNFGVPAETFKNIPLHDLWIFQGQEPPALSVDQAAVASGGTPPDPFTFSLTGTRPVIDGAGGTIHLADSRSFKVSKTVAAAIETIKPGALRRMHWHPNADEWQYWIKGKGRMTVFNAGPRAQTIDFQAGDLGVVPKSQGHYIENTGTEDVQVLAVFRAPEYQEIDLSNWLAHAPPELVAQHLNIDPSVIARFPKGQPGIQPG</sequence>
<feature type="binding site" evidence="2">
    <location>
        <position position="307"/>
    </location>
    <ligand>
        <name>Mn(2+)</name>
        <dbReference type="ChEBI" id="CHEBI:29035"/>
        <label>2</label>
    </ligand>
</feature>
<evidence type="ECO:0000256" key="2">
    <source>
        <dbReference type="PIRSR" id="PIRSR617774-2"/>
    </source>
</evidence>
<evidence type="ECO:0000256" key="1">
    <source>
        <dbReference type="ARBA" id="ARBA00022723"/>
    </source>
</evidence>
<dbReference type="CDD" id="cd20305">
    <property type="entry name" value="cupin_OxDC_C"/>
    <property type="match status" value="1"/>
</dbReference>
<reference evidence="6" key="2">
    <citation type="submission" date="2023-01" db="EMBL/GenBank/DDBJ databases">
        <authorList>
            <person name="Sun Q."/>
            <person name="Evtushenko L."/>
        </authorList>
    </citation>
    <scope>NUCLEOTIDE SEQUENCE</scope>
    <source>
        <strain evidence="6">VKM B-2789</strain>
    </source>
</reference>
<comment type="cofactor">
    <cofactor evidence="2">
        <name>Mn(2+)</name>
        <dbReference type="ChEBI" id="CHEBI:29035"/>
    </cofactor>
    <text evidence="2">Binds 2 manganese ions per subunit.</text>
</comment>
<keyword evidence="1 2" id="KW-0479">Metal-binding</keyword>
<dbReference type="InterPro" id="IPR017774">
    <property type="entry name" value="Bicupin_oxalate_deCO2ase/Oxase"/>
</dbReference>
<accession>A0A9W6JVU6</accession>
<keyword evidence="7" id="KW-1185">Reference proteome</keyword>
<feature type="binding site" evidence="2">
    <location>
        <position position="132"/>
    </location>
    <ligand>
        <name>Mn(2+)</name>
        <dbReference type="ChEBI" id="CHEBI:29035"/>
        <label>1</label>
    </ligand>
</feature>
<dbReference type="AlphaFoldDB" id="A0A9W6JVU6"/>
<comment type="caution">
    <text evidence="6">The sequence shown here is derived from an EMBL/GenBank/DDBJ whole genome shotgun (WGS) entry which is preliminary data.</text>
</comment>
<evidence type="ECO:0000256" key="4">
    <source>
        <dbReference type="SAM" id="SignalP"/>
    </source>
</evidence>
<keyword evidence="2" id="KW-0464">Manganese</keyword>
<dbReference type="GO" id="GO:0033609">
    <property type="term" value="P:oxalate metabolic process"/>
    <property type="evidence" value="ECO:0007669"/>
    <property type="project" value="InterPro"/>
</dbReference>
<evidence type="ECO:0000313" key="7">
    <source>
        <dbReference type="Proteomes" id="UP001143330"/>
    </source>
</evidence>
<gene>
    <name evidence="6" type="ORF">GCM10017653_29100</name>
</gene>
<feature type="chain" id="PRO_5040794820" evidence="4">
    <location>
        <begin position="28"/>
        <end position="415"/>
    </location>
</feature>
<dbReference type="InterPro" id="IPR011051">
    <property type="entry name" value="RmlC_Cupin_sf"/>
</dbReference>
<dbReference type="PROSITE" id="PS51318">
    <property type="entry name" value="TAT"/>
    <property type="match status" value="1"/>
</dbReference>
<feature type="domain" description="Cupin type-1" evidence="5">
    <location>
        <begin position="83"/>
        <end position="224"/>
    </location>
</feature>
<dbReference type="NCBIfam" id="TIGR03404">
    <property type="entry name" value="bicupin_oxalic"/>
    <property type="match status" value="1"/>
</dbReference>